<evidence type="ECO:0000313" key="5">
    <source>
        <dbReference type="Proteomes" id="UP001459277"/>
    </source>
</evidence>
<organism evidence="4 5">
    <name type="scientific">Lithocarpus litseifolius</name>
    <dbReference type="NCBI Taxonomy" id="425828"/>
    <lineage>
        <taxon>Eukaryota</taxon>
        <taxon>Viridiplantae</taxon>
        <taxon>Streptophyta</taxon>
        <taxon>Embryophyta</taxon>
        <taxon>Tracheophyta</taxon>
        <taxon>Spermatophyta</taxon>
        <taxon>Magnoliopsida</taxon>
        <taxon>eudicotyledons</taxon>
        <taxon>Gunneridae</taxon>
        <taxon>Pentapetalae</taxon>
        <taxon>rosids</taxon>
        <taxon>fabids</taxon>
        <taxon>Fagales</taxon>
        <taxon>Fagaceae</taxon>
        <taxon>Lithocarpus</taxon>
    </lineage>
</organism>
<comment type="cofactor">
    <cofactor evidence="1">
        <name>Mg(2+)</name>
        <dbReference type="ChEBI" id="CHEBI:18420"/>
    </cofactor>
</comment>
<evidence type="ECO:0000259" key="2">
    <source>
        <dbReference type="Pfam" id="PF05970"/>
    </source>
</evidence>
<dbReference type="GO" id="GO:0006281">
    <property type="term" value="P:DNA repair"/>
    <property type="evidence" value="ECO:0007669"/>
    <property type="project" value="UniProtKB-KW"/>
</dbReference>
<dbReference type="InterPro" id="IPR010285">
    <property type="entry name" value="DNA_helicase_pif1-like_DEAD"/>
</dbReference>
<dbReference type="Gene3D" id="3.40.50.300">
    <property type="entry name" value="P-loop containing nucleotide triphosphate hydrolases"/>
    <property type="match status" value="1"/>
</dbReference>
<keyword evidence="1" id="KW-0378">Hydrolase</keyword>
<keyword evidence="1" id="KW-0227">DNA damage</keyword>
<name>A0AAW2D5D7_9ROSI</name>
<dbReference type="GO" id="GO:0005524">
    <property type="term" value="F:ATP binding"/>
    <property type="evidence" value="ECO:0007669"/>
    <property type="project" value="UniProtKB-KW"/>
</dbReference>
<comment type="caution">
    <text evidence="4">The sequence shown here is derived from an EMBL/GenBank/DDBJ whole genome shotgun (WGS) entry which is preliminary data.</text>
</comment>
<keyword evidence="1" id="KW-0233">DNA recombination</keyword>
<evidence type="ECO:0000259" key="3">
    <source>
        <dbReference type="Pfam" id="PF21530"/>
    </source>
</evidence>
<dbReference type="Pfam" id="PF21530">
    <property type="entry name" value="Pif1_2B_dom"/>
    <property type="match status" value="1"/>
</dbReference>
<dbReference type="PANTHER" id="PTHR10492:SF57">
    <property type="entry name" value="ATP-DEPENDENT DNA HELICASE"/>
    <property type="match status" value="1"/>
</dbReference>
<dbReference type="EC" id="5.6.2.3" evidence="1"/>
<feature type="domain" description="DNA helicase Pif1-like 2B" evidence="3">
    <location>
        <begin position="337"/>
        <end position="383"/>
    </location>
</feature>
<comment type="catalytic activity">
    <reaction evidence="1">
        <text>ATP + H2O = ADP + phosphate + H(+)</text>
        <dbReference type="Rhea" id="RHEA:13065"/>
        <dbReference type="ChEBI" id="CHEBI:15377"/>
        <dbReference type="ChEBI" id="CHEBI:15378"/>
        <dbReference type="ChEBI" id="CHEBI:30616"/>
        <dbReference type="ChEBI" id="CHEBI:43474"/>
        <dbReference type="ChEBI" id="CHEBI:456216"/>
        <dbReference type="EC" id="5.6.2.3"/>
    </reaction>
</comment>
<protein>
    <recommendedName>
        <fullName evidence="1">ATP-dependent DNA helicase</fullName>
        <ecNumber evidence="1">5.6.2.3</ecNumber>
    </recommendedName>
</protein>
<dbReference type="PANTHER" id="PTHR10492">
    <property type="match status" value="1"/>
</dbReference>
<dbReference type="AlphaFoldDB" id="A0AAW2D5D7"/>
<sequence>MSYDVSSLKREHEILISGLNNEQRVIYNSILEAIATEREGMFFVYGHGGTGKTYLYRTILSGIRSKGKIALAIASSGIAALLLPGGRTAHSRFHIPINVNDDSTCDIKQRTQVAELLSKTSIILWDDALMAYRNCFAAVDRTLRDILQIEDPQNAKKPFGGKVVVLGGDFRKILPVVRKGRREDIVQSSISKSYLWNDCHVFKIQTNMKLLQNNMSEIETSSIKDFSEWILKIGNGELGVGDGDNNISIPSDLIIQPLENPMQDIIDNTYPGLENKFTDPNYLQDRAILAPTNEVVEELNDYIVPSLNGEVHEYLSSDSICKASSNVLDQDILYTVEFLNTLRFPRLPNHKLTLKIGLFVMLLRNLNQNEGLCNGTRLIITRLATLTSTNIGKRVFIPRITLSPSDSKWPFVLKRRQFPISVCFAMTINKS</sequence>
<reference evidence="4 5" key="1">
    <citation type="submission" date="2024-01" db="EMBL/GenBank/DDBJ databases">
        <title>A telomere-to-telomere, gap-free genome of sweet tea (Lithocarpus litseifolius).</title>
        <authorList>
            <person name="Zhou J."/>
        </authorList>
    </citation>
    <scope>NUCLEOTIDE SEQUENCE [LARGE SCALE GENOMIC DNA]</scope>
    <source>
        <strain evidence="4">Zhou-2022a</strain>
        <tissue evidence="4">Leaf</tissue>
    </source>
</reference>
<gene>
    <name evidence="4" type="ORF">SO802_012474</name>
</gene>
<dbReference type="SUPFAM" id="SSF52540">
    <property type="entry name" value="P-loop containing nucleoside triphosphate hydrolases"/>
    <property type="match status" value="2"/>
</dbReference>
<keyword evidence="5" id="KW-1185">Reference proteome</keyword>
<evidence type="ECO:0000256" key="1">
    <source>
        <dbReference type="RuleBase" id="RU363044"/>
    </source>
</evidence>
<dbReference type="GO" id="GO:0016787">
    <property type="term" value="F:hydrolase activity"/>
    <property type="evidence" value="ECO:0007669"/>
    <property type="project" value="UniProtKB-KW"/>
</dbReference>
<dbReference type="InterPro" id="IPR027417">
    <property type="entry name" value="P-loop_NTPase"/>
</dbReference>
<keyword evidence="1" id="KW-0347">Helicase</keyword>
<dbReference type="GO" id="GO:0000723">
    <property type="term" value="P:telomere maintenance"/>
    <property type="evidence" value="ECO:0007669"/>
    <property type="project" value="InterPro"/>
</dbReference>
<proteinExistence type="inferred from homology"/>
<evidence type="ECO:0000313" key="4">
    <source>
        <dbReference type="EMBL" id="KAL0004913.1"/>
    </source>
</evidence>
<keyword evidence="1" id="KW-0067">ATP-binding</keyword>
<dbReference type="InterPro" id="IPR049163">
    <property type="entry name" value="Pif1-like_2B_dom"/>
</dbReference>
<keyword evidence="1" id="KW-0234">DNA repair</keyword>
<dbReference type="Proteomes" id="UP001459277">
    <property type="component" value="Unassembled WGS sequence"/>
</dbReference>
<dbReference type="EMBL" id="JAZDWU010000004">
    <property type="protein sequence ID" value="KAL0004913.1"/>
    <property type="molecule type" value="Genomic_DNA"/>
</dbReference>
<feature type="domain" description="DNA helicase Pif1-like DEAD-box helicase" evidence="2">
    <location>
        <begin position="19"/>
        <end position="238"/>
    </location>
</feature>
<dbReference type="GO" id="GO:0043139">
    <property type="term" value="F:5'-3' DNA helicase activity"/>
    <property type="evidence" value="ECO:0007669"/>
    <property type="project" value="UniProtKB-EC"/>
</dbReference>
<dbReference type="Pfam" id="PF05970">
    <property type="entry name" value="PIF1"/>
    <property type="match status" value="1"/>
</dbReference>
<accession>A0AAW2D5D7</accession>
<comment type="similarity">
    <text evidence="1">Belongs to the helicase family.</text>
</comment>
<dbReference type="GO" id="GO:0006310">
    <property type="term" value="P:DNA recombination"/>
    <property type="evidence" value="ECO:0007669"/>
    <property type="project" value="UniProtKB-KW"/>
</dbReference>
<keyword evidence="1" id="KW-0547">Nucleotide-binding</keyword>